<sequence length="74" mass="8688">MQPVLFQHQSLQRLYLRPELLKVLFHIVNMQNLPDFWLQLSEFLNQTCQAQAKLPLHPHSGLAAHILTSVYRLI</sequence>
<evidence type="ECO:0000313" key="1">
    <source>
        <dbReference type="EMBL" id="MPM13454.1"/>
    </source>
</evidence>
<reference evidence="1" key="1">
    <citation type="submission" date="2019-08" db="EMBL/GenBank/DDBJ databases">
        <authorList>
            <person name="Kucharzyk K."/>
            <person name="Murdoch R.W."/>
            <person name="Higgins S."/>
            <person name="Loffler F."/>
        </authorList>
    </citation>
    <scope>NUCLEOTIDE SEQUENCE</scope>
</reference>
<dbReference type="EMBL" id="VSSQ01002121">
    <property type="protein sequence ID" value="MPM13454.1"/>
    <property type="molecule type" value="Genomic_DNA"/>
</dbReference>
<accession>A0A644XH51</accession>
<proteinExistence type="predicted"/>
<dbReference type="AlphaFoldDB" id="A0A644XH51"/>
<name>A0A644XH51_9ZZZZ</name>
<comment type="caution">
    <text evidence="1">The sequence shown here is derived from an EMBL/GenBank/DDBJ whole genome shotgun (WGS) entry which is preliminary data.</text>
</comment>
<gene>
    <name evidence="1" type="ORF">SDC9_59811</name>
</gene>
<protein>
    <submittedName>
        <fullName evidence="1">Uncharacterized protein</fullName>
    </submittedName>
</protein>
<organism evidence="1">
    <name type="scientific">bioreactor metagenome</name>
    <dbReference type="NCBI Taxonomy" id="1076179"/>
    <lineage>
        <taxon>unclassified sequences</taxon>
        <taxon>metagenomes</taxon>
        <taxon>ecological metagenomes</taxon>
    </lineage>
</organism>